<dbReference type="OrthoDB" id="448280at2759"/>
<dbReference type="GeneID" id="19325926"/>
<keyword evidence="5 8" id="KW-1133">Transmembrane helix</keyword>
<evidence type="ECO:0000256" key="5">
    <source>
        <dbReference type="ARBA" id="ARBA00022989"/>
    </source>
</evidence>
<comment type="similarity">
    <text evidence="2 8">Belongs to the ZIP transporter (TC 2.A.5) family.</text>
</comment>
<proteinExistence type="inferred from homology"/>
<dbReference type="GO" id="GO:0000007">
    <property type="term" value="F:low-affinity zinc ion transmembrane transporter activity"/>
    <property type="evidence" value="ECO:0007669"/>
    <property type="project" value="TreeGrafter"/>
</dbReference>
<feature type="compositionally biased region" description="Low complexity" evidence="9">
    <location>
        <begin position="150"/>
        <end position="164"/>
    </location>
</feature>
<dbReference type="GO" id="GO:0005886">
    <property type="term" value="C:plasma membrane"/>
    <property type="evidence" value="ECO:0007669"/>
    <property type="project" value="TreeGrafter"/>
</dbReference>
<evidence type="ECO:0000256" key="8">
    <source>
        <dbReference type="RuleBase" id="RU362088"/>
    </source>
</evidence>
<dbReference type="RefSeq" id="XP_007916116.1">
    <property type="nucleotide sequence ID" value="XM_007917925.1"/>
</dbReference>
<reference evidence="11" key="1">
    <citation type="journal article" date="2013" name="Genome Announc.">
        <title>Draft genome sequence of the ascomycete Phaeoacremonium aleophilum strain UCR-PA7, a causal agent of the esca disease complex in grapevines.</title>
        <authorList>
            <person name="Blanco-Ulate B."/>
            <person name="Rolshausen P."/>
            <person name="Cantu D."/>
        </authorList>
    </citation>
    <scope>NUCLEOTIDE SEQUENCE [LARGE SCALE GENOMIC DNA]</scope>
    <source>
        <strain evidence="11">UCR-PA7</strain>
    </source>
</reference>
<evidence type="ECO:0000313" key="10">
    <source>
        <dbReference type="EMBL" id="EON99148.1"/>
    </source>
</evidence>
<evidence type="ECO:0000313" key="11">
    <source>
        <dbReference type="Proteomes" id="UP000014074"/>
    </source>
</evidence>
<organism evidence="10 11">
    <name type="scientific">Phaeoacremonium minimum (strain UCR-PA7)</name>
    <name type="common">Esca disease fungus</name>
    <name type="synonym">Togninia minima</name>
    <dbReference type="NCBI Taxonomy" id="1286976"/>
    <lineage>
        <taxon>Eukaryota</taxon>
        <taxon>Fungi</taxon>
        <taxon>Dikarya</taxon>
        <taxon>Ascomycota</taxon>
        <taxon>Pezizomycotina</taxon>
        <taxon>Sordariomycetes</taxon>
        <taxon>Sordariomycetidae</taxon>
        <taxon>Togniniales</taxon>
        <taxon>Togniniaceae</taxon>
        <taxon>Phaeoacremonium</taxon>
    </lineage>
</organism>
<feature type="transmembrane region" description="Helical" evidence="8">
    <location>
        <begin position="233"/>
        <end position="254"/>
    </location>
</feature>
<keyword evidence="6 8" id="KW-0406">Ion transport</keyword>
<gene>
    <name evidence="10" type="ORF">UCRPA7_5378</name>
</gene>
<dbReference type="InterPro" id="IPR004698">
    <property type="entry name" value="Zn/Fe_permease_fun/pln"/>
</dbReference>
<dbReference type="KEGG" id="tmn:UCRPA7_5378"/>
<feature type="region of interest" description="Disordered" evidence="9">
    <location>
        <begin position="188"/>
        <end position="220"/>
    </location>
</feature>
<dbReference type="AlphaFoldDB" id="R8BIJ3"/>
<evidence type="ECO:0000256" key="4">
    <source>
        <dbReference type="ARBA" id="ARBA00022692"/>
    </source>
</evidence>
<comment type="subcellular location">
    <subcellularLocation>
        <location evidence="1 8">Membrane</location>
        <topology evidence="1 8">Multi-pass membrane protein</topology>
    </subcellularLocation>
</comment>
<sequence>MKRRDVPACEVEVPDDNVDGLRIAAIFIILVASLLGAILPIWLARSSRMPVPKLAFFIAKYFGSGVIISTAFMHLLAESEESLRNPCLEGLLPDYDWAMGIGLMTVMVMFFVELVMSRFDMGFGHDHHHHDDNNHSKPHVLERKPRDLESAQAATDSSDASTAAPSEGSSALEVRAASPDHRVLQMAASRGSSRIPGLPNDVSYPPGGEDHLGHQREHTEGDSHSAYAAQMTALFILEFGVIFHGIFIGLTLAVKQANSFVVFFLVILFHQFFEGLGLGARLATVSWPGDRRKWTPYVLGFVFAISTPLAMAVGLGVKSSLQQGSATSLIVNGVFDAVSGGILLYTGLVELLAHEFMFSPEMRNAGFDMQMFAYVCVAVGAGLMALLANWA</sequence>
<feature type="transmembrane region" description="Helical" evidence="8">
    <location>
        <begin position="54"/>
        <end position="77"/>
    </location>
</feature>
<feature type="transmembrane region" description="Helical" evidence="8">
    <location>
        <begin position="260"/>
        <end position="282"/>
    </location>
</feature>
<dbReference type="GO" id="GO:0071578">
    <property type="term" value="P:zinc ion import across plasma membrane"/>
    <property type="evidence" value="ECO:0007669"/>
    <property type="project" value="TreeGrafter"/>
</dbReference>
<accession>R8BIJ3</accession>
<feature type="compositionally biased region" description="Basic and acidic residues" evidence="9">
    <location>
        <begin position="208"/>
        <end position="220"/>
    </location>
</feature>
<dbReference type="InterPro" id="IPR003689">
    <property type="entry name" value="ZIP"/>
</dbReference>
<dbReference type="PANTHER" id="PTHR11040">
    <property type="entry name" value="ZINC/IRON TRANSPORTER"/>
    <property type="match status" value="1"/>
</dbReference>
<dbReference type="EMBL" id="KB933178">
    <property type="protein sequence ID" value="EON99148.1"/>
    <property type="molecule type" value="Genomic_DNA"/>
</dbReference>
<feature type="transmembrane region" description="Helical" evidence="8">
    <location>
        <begin position="329"/>
        <end position="352"/>
    </location>
</feature>
<dbReference type="NCBIfam" id="TIGR00820">
    <property type="entry name" value="zip"/>
    <property type="match status" value="1"/>
</dbReference>
<evidence type="ECO:0000256" key="1">
    <source>
        <dbReference type="ARBA" id="ARBA00004141"/>
    </source>
</evidence>
<protein>
    <submittedName>
        <fullName evidence="10">Putative zinc-regulated transporter 2 protein</fullName>
    </submittedName>
</protein>
<evidence type="ECO:0000256" key="6">
    <source>
        <dbReference type="ARBA" id="ARBA00023065"/>
    </source>
</evidence>
<keyword evidence="3 8" id="KW-0813">Transport</keyword>
<keyword evidence="11" id="KW-1185">Reference proteome</keyword>
<evidence type="ECO:0000256" key="3">
    <source>
        <dbReference type="ARBA" id="ARBA00022448"/>
    </source>
</evidence>
<evidence type="ECO:0000256" key="9">
    <source>
        <dbReference type="SAM" id="MobiDB-lite"/>
    </source>
</evidence>
<dbReference type="eggNOG" id="KOG1558">
    <property type="taxonomic scope" value="Eukaryota"/>
</dbReference>
<dbReference type="HOGENOM" id="CLU_027089_0_2_1"/>
<evidence type="ECO:0000256" key="2">
    <source>
        <dbReference type="ARBA" id="ARBA00006939"/>
    </source>
</evidence>
<keyword evidence="7 8" id="KW-0472">Membrane</keyword>
<dbReference type="Pfam" id="PF02535">
    <property type="entry name" value="Zip"/>
    <property type="match status" value="1"/>
</dbReference>
<keyword evidence="4 8" id="KW-0812">Transmembrane</keyword>
<feature type="region of interest" description="Disordered" evidence="9">
    <location>
        <begin position="147"/>
        <end position="174"/>
    </location>
</feature>
<feature type="transmembrane region" description="Helical" evidence="8">
    <location>
        <begin position="372"/>
        <end position="390"/>
    </location>
</feature>
<dbReference type="Proteomes" id="UP000014074">
    <property type="component" value="Unassembled WGS sequence"/>
</dbReference>
<name>R8BIJ3_PHAM7</name>
<feature type="transmembrane region" description="Helical" evidence="8">
    <location>
        <begin position="97"/>
        <end position="116"/>
    </location>
</feature>
<evidence type="ECO:0000256" key="7">
    <source>
        <dbReference type="ARBA" id="ARBA00023136"/>
    </source>
</evidence>
<feature type="transmembrane region" description="Helical" evidence="8">
    <location>
        <begin position="20"/>
        <end position="42"/>
    </location>
</feature>
<feature type="transmembrane region" description="Helical" evidence="8">
    <location>
        <begin position="294"/>
        <end position="317"/>
    </location>
</feature>
<dbReference type="PANTHER" id="PTHR11040:SF69">
    <property type="entry name" value="ZINC-REGULATED TRANSPORTER 2"/>
    <property type="match status" value="1"/>
</dbReference>